<keyword evidence="1" id="KW-1133">Transmembrane helix</keyword>
<organism evidence="2">
    <name type="scientific">Streptomyces sp. R11</name>
    <dbReference type="NCBI Taxonomy" id="3238625"/>
    <lineage>
        <taxon>Bacteria</taxon>
        <taxon>Bacillati</taxon>
        <taxon>Actinomycetota</taxon>
        <taxon>Actinomycetes</taxon>
        <taxon>Kitasatosporales</taxon>
        <taxon>Streptomycetaceae</taxon>
        <taxon>Streptomyces</taxon>
    </lineage>
</organism>
<keyword evidence="1" id="KW-0472">Membrane</keyword>
<evidence type="ECO:0000313" key="2">
    <source>
        <dbReference type="EMBL" id="XDQ15946.1"/>
    </source>
</evidence>
<dbReference type="AlphaFoldDB" id="A0AB39NC15"/>
<proteinExistence type="predicted"/>
<keyword evidence="1" id="KW-0812">Transmembrane</keyword>
<accession>A0AB39NC15</accession>
<reference evidence="2" key="1">
    <citation type="submission" date="2024-07" db="EMBL/GenBank/DDBJ databases">
        <authorList>
            <person name="Yu S.T."/>
        </authorList>
    </citation>
    <scope>NUCLEOTIDE SEQUENCE</scope>
    <source>
        <strain evidence="2">R11</strain>
    </source>
</reference>
<feature type="transmembrane region" description="Helical" evidence="1">
    <location>
        <begin position="71"/>
        <end position="92"/>
    </location>
</feature>
<protein>
    <submittedName>
        <fullName evidence="2">Uncharacterized protein</fullName>
    </submittedName>
</protein>
<feature type="transmembrane region" description="Helical" evidence="1">
    <location>
        <begin position="135"/>
        <end position="155"/>
    </location>
</feature>
<sequence>MQRAAFQRMHRAWLATSPGICWQALSTERRLAADALSRHDSAATSALVSSLVSWAARNRGLSGRPSLLDTAVTIVVFGLLVLLAGLLSLELRYRRGDEVPRLQLRWLLLGAGTVPVLLASGWAAQANGVSIDLAYSGFFLAMLIAIPASVAVAVLQYQLFDVDRLLGLLIGLGPDLPAVGSDLHDRGPCRRHPWPTGAIA</sequence>
<evidence type="ECO:0000256" key="1">
    <source>
        <dbReference type="SAM" id="Phobius"/>
    </source>
</evidence>
<gene>
    <name evidence="2" type="ORF">AB5J55_43400</name>
</gene>
<dbReference type="EMBL" id="CP163432">
    <property type="protein sequence ID" value="XDQ15946.1"/>
    <property type="molecule type" value="Genomic_DNA"/>
</dbReference>
<name>A0AB39NC15_9ACTN</name>
<feature type="transmembrane region" description="Helical" evidence="1">
    <location>
        <begin position="104"/>
        <end position="123"/>
    </location>
</feature>
<dbReference type="RefSeq" id="WP_369275870.1">
    <property type="nucleotide sequence ID" value="NZ_CP163432.1"/>
</dbReference>